<dbReference type="AlphaFoldDB" id="A0A3E3K2T5"/>
<accession>A0A3E3K2T5</accession>
<evidence type="ECO:0000313" key="2">
    <source>
        <dbReference type="EMBL" id="RGE87870.1"/>
    </source>
</evidence>
<name>A0A3E3K2T5_9FIRM</name>
<dbReference type="RefSeq" id="WP_053769166.1">
    <property type="nucleotide sequence ID" value="NZ_CALBAT010000017.1"/>
</dbReference>
<feature type="transmembrane region" description="Helical" evidence="1">
    <location>
        <begin position="103"/>
        <end position="130"/>
    </location>
</feature>
<feature type="transmembrane region" description="Helical" evidence="1">
    <location>
        <begin position="151"/>
        <end position="170"/>
    </location>
</feature>
<organism evidence="2 3">
    <name type="scientific">Sellimonas intestinalis</name>
    <dbReference type="NCBI Taxonomy" id="1653434"/>
    <lineage>
        <taxon>Bacteria</taxon>
        <taxon>Bacillati</taxon>
        <taxon>Bacillota</taxon>
        <taxon>Clostridia</taxon>
        <taxon>Lachnospirales</taxon>
        <taxon>Lachnospiraceae</taxon>
        <taxon>Sellimonas</taxon>
    </lineage>
</organism>
<dbReference type="InterPro" id="IPR006938">
    <property type="entry name" value="DUF624"/>
</dbReference>
<keyword evidence="1" id="KW-0472">Membrane</keyword>
<dbReference type="Proteomes" id="UP000261080">
    <property type="component" value="Unassembled WGS sequence"/>
</dbReference>
<dbReference type="EMBL" id="QVLX01000003">
    <property type="protein sequence ID" value="RGE87870.1"/>
    <property type="molecule type" value="Genomic_DNA"/>
</dbReference>
<feature type="transmembrane region" description="Helical" evidence="1">
    <location>
        <begin position="176"/>
        <end position="198"/>
    </location>
</feature>
<dbReference type="Pfam" id="PF04854">
    <property type="entry name" value="DUF624"/>
    <property type="match status" value="1"/>
</dbReference>
<comment type="caution">
    <text evidence="2">The sequence shown here is derived from an EMBL/GenBank/DDBJ whole genome shotgun (WGS) entry which is preliminary data.</text>
</comment>
<evidence type="ECO:0000313" key="3">
    <source>
        <dbReference type="Proteomes" id="UP000261080"/>
    </source>
</evidence>
<proteinExistence type="predicted"/>
<feature type="transmembrane region" description="Helical" evidence="1">
    <location>
        <begin position="22"/>
        <end position="45"/>
    </location>
</feature>
<sequence length="215" mass="24613">MNRLFSLDNPFMQFLSKVCDLLILNVIFILSCIPFITIGASLAALNSISLKLVRREDPYIVKGFFKAFASNFKQGTVVWLISVALFFFFRYDYMIASSMKGDLFFVVRLLLLMIILVLAAAFLYVFPIIAHYVCTTRQAIRNAFLMCMGHLPYTLIMFVYFGIIGFLLFFSTKTFGFVIAISMICGFSITAYICNICFSRIFKKYDPEEESDPAE</sequence>
<evidence type="ECO:0000256" key="1">
    <source>
        <dbReference type="SAM" id="Phobius"/>
    </source>
</evidence>
<dbReference type="GeneID" id="97191683"/>
<protein>
    <submittedName>
        <fullName evidence="2">DUF624 domain-containing protein</fullName>
    </submittedName>
</protein>
<keyword evidence="1" id="KW-1133">Transmembrane helix</keyword>
<dbReference type="PROSITE" id="PS51257">
    <property type="entry name" value="PROKAR_LIPOPROTEIN"/>
    <property type="match status" value="1"/>
</dbReference>
<dbReference type="OrthoDB" id="9814991at2"/>
<keyword evidence="1" id="KW-0812">Transmembrane</keyword>
<keyword evidence="3" id="KW-1185">Reference proteome</keyword>
<reference evidence="2 3" key="1">
    <citation type="submission" date="2018-08" db="EMBL/GenBank/DDBJ databases">
        <title>A genome reference for cultivated species of the human gut microbiota.</title>
        <authorList>
            <person name="Zou Y."/>
            <person name="Xue W."/>
            <person name="Luo G."/>
        </authorList>
    </citation>
    <scope>NUCLEOTIDE SEQUENCE [LARGE SCALE GENOMIC DNA]</scope>
    <source>
        <strain evidence="2 3">AF37-2AT</strain>
    </source>
</reference>
<feature type="transmembrane region" description="Helical" evidence="1">
    <location>
        <begin position="72"/>
        <end position="91"/>
    </location>
</feature>
<gene>
    <name evidence="2" type="ORF">DW016_07105</name>
</gene>